<dbReference type="GO" id="GO:0009691">
    <property type="term" value="P:cytokinin biosynthetic process"/>
    <property type="evidence" value="ECO:0007669"/>
    <property type="project" value="UniProtKB-KW"/>
</dbReference>
<organism evidence="8 9">
    <name type="scientific">Nepenthes gracilis</name>
    <name type="common">Slender pitcher plant</name>
    <dbReference type="NCBI Taxonomy" id="150966"/>
    <lineage>
        <taxon>Eukaryota</taxon>
        <taxon>Viridiplantae</taxon>
        <taxon>Streptophyta</taxon>
        <taxon>Embryophyta</taxon>
        <taxon>Tracheophyta</taxon>
        <taxon>Spermatophyta</taxon>
        <taxon>Magnoliopsida</taxon>
        <taxon>eudicotyledons</taxon>
        <taxon>Gunneridae</taxon>
        <taxon>Pentapetalae</taxon>
        <taxon>Caryophyllales</taxon>
        <taxon>Nepenthaceae</taxon>
        <taxon>Nepenthes</taxon>
    </lineage>
</organism>
<keyword evidence="4" id="KW-0932">Cytokinin signaling pathway</keyword>
<feature type="compositionally biased region" description="Polar residues" evidence="7">
    <location>
        <begin position="109"/>
        <end position="118"/>
    </location>
</feature>
<feature type="region of interest" description="Disordered" evidence="7">
    <location>
        <begin position="163"/>
        <end position="187"/>
    </location>
</feature>
<keyword evidence="5" id="KW-0539">Nucleus</keyword>
<evidence type="ECO:0000256" key="1">
    <source>
        <dbReference type="ARBA" id="ARBA00004496"/>
    </source>
</evidence>
<name>A0AAD3XTB6_NEPGR</name>
<dbReference type="GO" id="GO:0005737">
    <property type="term" value="C:cytoplasm"/>
    <property type="evidence" value="ECO:0007669"/>
    <property type="project" value="UniProtKB-SubCell"/>
</dbReference>
<keyword evidence="2" id="KW-0963">Cytoplasm</keyword>
<dbReference type="AlphaFoldDB" id="A0AAD3XTB6"/>
<feature type="compositionally biased region" description="Polar residues" evidence="7">
    <location>
        <begin position="126"/>
        <end position="136"/>
    </location>
</feature>
<proteinExistence type="inferred from homology"/>
<dbReference type="InterPro" id="IPR044670">
    <property type="entry name" value="SOFL"/>
</dbReference>
<evidence type="ECO:0000256" key="4">
    <source>
        <dbReference type="ARBA" id="ARBA00022864"/>
    </source>
</evidence>
<comment type="similarity">
    <text evidence="6">Belongs to the SOFL plant protein family.</text>
</comment>
<gene>
    <name evidence="8" type="ORF">Nepgr_018309</name>
</gene>
<dbReference type="Proteomes" id="UP001279734">
    <property type="component" value="Unassembled WGS sequence"/>
</dbReference>
<evidence type="ECO:0000313" key="9">
    <source>
        <dbReference type="Proteomes" id="UP001279734"/>
    </source>
</evidence>
<comment type="subcellular location">
    <subcellularLocation>
        <location evidence="1">Cytoplasm</location>
    </subcellularLocation>
</comment>
<feature type="compositionally biased region" description="Basic residues" evidence="7">
    <location>
        <begin position="91"/>
        <end position="108"/>
    </location>
</feature>
<keyword evidence="9" id="KW-1185">Reference proteome</keyword>
<feature type="compositionally biased region" description="Basic and acidic residues" evidence="7">
    <location>
        <begin position="171"/>
        <end position="180"/>
    </location>
</feature>
<evidence type="ECO:0000313" key="8">
    <source>
        <dbReference type="EMBL" id="GMH16468.1"/>
    </source>
</evidence>
<dbReference type="EMBL" id="BSYO01000016">
    <property type="protein sequence ID" value="GMH16468.1"/>
    <property type="molecule type" value="Genomic_DNA"/>
</dbReference>
<feature type="region of interest" description="Disordered" evidence="7">
    <location>
        <begin position="28"/>
        <end position="136"/>
    </location>
</feature>
<evidence type="ECO:0000256" key="7">
    <source>
        <dbReference type="SAM" id="MobiDB-lite"/>
    </source>
</evidence>
<reference evidence="8" key="1">
    <citation type="submission" date="2023-05" db="EMBL/GenBank/DDBJ databases">
        <title>Nepenthes gracilis genome sequencing.</title>
        <authorList>
            <person name="Fukushima K."/>
        </authorList>
    </citation>
    <scope>NUCLEOTIDE SEQUENCE</scope>
    <source>
        <strain evidence="8">SING2019-196</strain>
    </source>
</reference>
<dbReference type="PANTHER" id="PTHR33347">
    <property type="entry name" value="OSJNBA0091C07.3 PROTEIN"/>
    <property type="match status" value="1"/>
</dbReference>
<protein>
    <submittedName>
        <fullName evidence="8">Uncharacterized protein</fullName>
    </submittedName>
</protein>
<evidence type="ECO:0000256" key="5">
    <source>
        <dbReference type="ARBA" id="ARBA00023242"/>
    </source>
</evidence>
<evidence type="ECO:0000256" key="3">
    <source>
        <dbReference type="ARBA" id="ARBA00022712"/>
    </source>
</evidence>
<keyword evidence="3" id="KW-0203">Cytokinin biosynthesis</keyword>
<dbReference type="PANTHER" id="PTHR33347:SF34">
    <property type="entry name" value="PROTEIN SOB FIVE-LIKE 6"/>
    <property type="match status" value="1"/>
</dbReference>
<evidence type="ECO:0000256" key="6">
    <source>
        <dbReference type="ARBA" id="ARBA00024199"/>
    </source>
</evidence>
<comment type="caution">
    <text evidence="8">The sequence shown here is derived from an EMBL/GenBank/DDBJ whole genome shotgun (WGS) entry which is preliminary data.</text>
</comment>
<dbReference type="GO" id="GO:0009736">
    <property type="term" value="P:cytokinin-activated signaling pathway"/>
    <property type="evidence" value="ECO:0007669"/>
    <property type="project" value="UniProtKB-KW"/>
</dbReference>
<evidence type="ECO:0000256" key="2">
    <source>
        <dbReference type="ARBA" id="ARBA00022490"/>
    </source>
</evidence>
<sequence length="187" mass="21154">MDMSGSGWSSGCESGWTVYFEEFSLPENQWQGDNSNRHGNENYRVNPIREEEDEEDLSMVSDASSGPPHFQEYYDQSGDYCSPSETGSKKSDKRGKKKGKEQRAKHQQHSSLDDTASSPAFGYSKRNVTPTGNQASIDHVMGFSQNFSAAQFQGNSEYTNHYRFWQPSHSKKPEPAEPSHAKGRRRK</sequence>
<accession>A0AAD3XTB6</accession>